<keyword evidence="6" id="KW-1185">Reference proteome</keyword>
<evidence type="ECO:0000256" key="2">
    <source>
        <dbReference type="ARBA" id="ARBA00022801"/>
    </source>
</evidence>
<proteinExistence type="inferred from homology"/>
<dbReference type="GeneID" id="54283250"/>
<gene>
    <name evidence="5" type="ORF">BU24DRAFT_408287</name>
</gene>
<dbReference type="InterPro" id="IPR002018">
    <property type="entry name" value="CarbesteraseB"/>
</dbReference>
<sequence>MLKLAATVVALLGAAYAENASLPVVDLGYELHQASNFNESYRFYNFSNIRYAAPPLGELRFAPPAAPEKNRSSINNGSIGRICPQAGTGWNSVAVQFLTSRFLGLPFNYTQPYVPTPSNQTTPVARQDPRASEDCLFLDVFVPEKVFNSTGKSQSNGYSNGKSKGAPVLVWIYGGGYVGGNKYTNPAGLLAMSGYNSTTNGEGDIVYVALNYRLGAMGFTSGPTYQAEGGTANLALLDQRFALEWVKKNIHLFGGDPDRVTVFGESAGGGSIMHQITAYGGSQGPAPFQRAIPQSPGWLPVSSQLQQEDAFQRLLNLTNTTTLAELRKVPTEALIRANSLQVLEAPYGSYIYGPVVDGNFTPAQPPQLLAQGRFDKDVEIMVGHNTAEGVLFTPPNINSTADINRQLRGVFPYIPQRVIDYVTTELYPPVGSKGTNTTANVTELYTTEYDRAALIVAESIFTCNTRYLTLSADANNASSYSYLFAVPPGIHGQDLSYTFWDGGPLAPASSPLGVRNATVAAALQGYITSFTEEGVPSANAAAANAGGVIGEFQTYGDGEKEARVLRISDTGIRIVKDSNQNGRCDFWQKGLFS</sequence>
<dbReference type="SUPFAM" id="SSF53474">
    <property type="entry name" value="alpha/beta-Hydrolases"/>
    <property type="match status" value="1"/>
</dbReference>
<evidence type="ECO:0000256" key="3">
    <source>
        <dbReference type="RuleBase" id="RU361235"/>
    </source>
</evidence>
<dbReference type="InterPro" id="IPR029058">
    <property type="entry name" value="AB_hydrolase_fold"/>
</dbReference>
<dbReference type="Pfam" id="PF00135">
    <property type="entry name" value="COesterase"/>
    <property type="match status" value="1"/>
</dbReference>
<dbReference type="AlphaFoldDB" id="A0A6A5XZX9"/>
<evidence type="ECO:0000259" key="4">
    <source>
        <dbReference type="Pfam" id="PF00135"/>
    </source>
</evidence>
<evidence type="ECO:0000313" key="5">
    <source>
        <dbReference type="EMBL" id="KAF2018367.1"/>
    </source>
</evidence>
<protein>
    <recommendedName>
        <fullName evidence="3">Carboxylic ester hydrolase</fullName>
        <ecNumber evidence="3">3.1.1.-</ecNumber>
    </recommendedName>
</protein>
<evidence type="ECO:0000256" key="1">
    <source>
        <dbReference type="ARBA" id="ARBA00005964"/>
    </source>
</evidence>
<dbReference type="Gene3D" id="3.40.50.1820">
    <property type="entry name" value="alpha/beta hydrolase"/>
    <property type="match status" value="1"/>
</dbReference>
<evidence type="ECO:0000313" key="6">
    <source>
        <dbReference type="Proteomes" id="UP000799778"/>
    </source>
</evidence>
<accession>A0A6A5XZX9</accession>
<keyword evidence="3" id="KW-0732">Signal</keyword>
<name>A0A6A5XZX9_9PLEO</name>
<dbReference type="PROSITE" id="PS00122">
    <property type="entry name" value="CARBOXYLESTERASE_B_1"/>
    <property type="match status" value="1"/>
</dbReference>
<dbReference type="RefSeq" id="XP_033386706.1">
    <property type="nucleotide sequence ID" value="XM_033525853.1"/>
</dbReference>
<dbReference type="InterPro" id="IPR019819">
    <property type="entry name" value="Carboxylesterase_B_CS"/>
</dbReference>
<dbReference type="EC" id="3.1.1.-" evidence="3"/>
<reference evidence="5" key="1">
    <citation type="journal article" date="2020" name="Stud. Mycol.">
        <title>101 Dothideomycetes genomes: a test case for predicting lifestyles and emergence of pathogens.</title>
        <authorList>
            <person name="Haridas S."/>
            <person name="Albert R."/>
            <person name="Binder M."/>
            <person name="Bloem J."/>
            <person name="Labutti K."/>
            <person name="Salamov A."/>
            <person name="Andreopoulos B."/>
            <person name="Baker S."/>
            <person name="Barry K."/>
            <person name="Bills G."/>
            <person name="Bluhm B."/>
            <person name="Cannon C."/>
            <person name="Castanera R."/>
            <person name="Culley D."/>
            <person name="Daum C."/>
            <person name="Ezra D."/>
            <person name="Gonzalez J."/>
            <person name="Henrissat B."/>
            <person name="Kuo A."/>
            <person name="Liang C."/>
            <person name="Lipzen A."/>
            <person name="Lutzoni F."/>
            <person name="Magnuson J."/>
            <person name="Mondo S."/>
            <person name="Nolan M."/>
            <person name="Ohm R."/>
            <person name="Pangilinan J."/>
            <person name="Park H.-J."/>
            <person name="Ramirez L."/>
            <person name="Alfaro M."/>
            <person name="Sun H."/>
            <person name="Tritt A."/>
            <person name="Yoshinaga Y."/>
            <person name="Zwiers L.-H."/>
            <person name="Turgeon B."/>
            <person name="Goodwin S."/>
            <person name="Spatafora J."/>
            <person name="Crous P."/>
            <person name="Grigoriev I."/>
        </authorList>
    </citation>
    <scope>NUCLEOTIDE SEQUENCE</scope>
    <source>
        <strain evidence="5">CBS 175.79</strain>
    </source>
</reference>
<feature type="chain" id="PRO_5025718164" description="Carboxylic ester hydrolase" evidence="3">
    <location>
        <begin position="18"/>
        <end position="593"/>
    </location>
</feature>
<dbReference type="Proteomes" id="UP000799778">
    <property type="component" value="Unassembled WGS sequence"/>
</dbReference>
<organism evidence="5 6">
    <name type="scientific">Aaosphaeria arxii CBS 175.79</name>
    <dbReference type="NCBI Taxonomy" id="1450172"/>
    <lineage>
        <taxon>Eukaryota</taxon>
        <taxon>Fungi</taxon>
        <taxon>Dikarya</taxon>
        <taxon>Ascomycota</taxon>
        <taxon>Pezizomycotina</taxon>
        <taxon>Dothideomycetes</taxon>
        <taxon>Pleosporomycetidae</taxon>
        <taxon>Pleosporales</taxon>
        <taxon>Pleosporales incertae sedis</taxon>
        <taxon>Aaosphaeria</taxon>
    </lineage>
</organism>
<dbReference type="InterPro" id="IPR050309">
    <property type="entry name" value="Type-B_Carboxylest/Lipase"/>
</dbReference>
<dbReference type="OrthoDB" id="408631at2759"/>
<dbReference type="PANTHER" id="PTHR11559">
    <property type="entry name" value="CARBOXYLESTERASE"/>
    <property type="match status" value="1"/>
</dbReference>
<dbReference type="PROSITE" id="PS00941">
    <property type="entry name" value="CARBOXYLESTERASE_B_2"/>
    <property type="match status" value="1"/>
</dbReference>
<dbReference type="GO" id="GO:0016787">
    <property type="term" value="F:hydrolase activity"/>
    <property type="evidence" value="ECO:0007669"/>
    <property type="project" value="UniProtKB-KW"/>
</dbReference>
<feature type="domain" description="Carboxylesterase type B" evidence="4">
    <location>
        <begin position="39"/>
        <end position="587"/>
    </location>
</feature>
<dbReference type="EMBL" id="ML978068">
    <property type="protein sequence ID" value="KAF2018367.1"/>
    <property type="molecule type" value="Genomic_DNA"/>
</dbReference>
<comment type="similarity">
    <text evidence="1 3">Belongs to the type-B carboxylesterase/lipase family.</text>
</comment>
<keyword evidence="2 3" id="KW-0378">Hydrolase</keyword>
<feature type="signal peptide" evidence="3">
    <location>
        <begin position="1"/>
        <end position="17"/>
    </location>
</feature>
<dbReference type="InterPro" id="IPR019826">
    <property type="entry name" value="Carboxylesterase_B_AS"/>
</dbReference>